<dbReference type="STRING" id="155417.A0A4Q4TNC2"/>
<reference evidence="3 4" key="1">
    <citation type="submission" date="2018-06" db="EMBL/GenBank/DDBJ databases">
        <title>Complete Genomes of Monosporascus.</title>
        <authorList>
            <person name="Robinson A.J."/>
            <person name="Natvig D.O."/>
        </authorList>
    </citation>
    <scope>NUCLEOTIDE SEQUENCE [LARGE SCALE GENOMIC DNA]</scope>
    <source>
        <strain evidence="3 4">CBS 110550</strain>
    </source>
</reference>
<dbReference type="Proteomes" id="UP000293360">
    <property type="component" value="Unassembled WGS sequence"/>
</dbReference>
<feature type="region of interest" description="Disordered" evidence="1">
    <location>
        <begin position="191"/>
        <end position="239"/>
    </location>
</feature>
<keyword evidence="4" id="KW-1185">Reference proteome</keyword>
<dbReference type="PANTHER" id="PTHR36223:SF1">
    <property type="entry name" value="TRANSCRIPTION ELONGATION FACTOR EAF N-TERMINAL DOMAIN-CONTAINING PROTEIN"/>
    <property type="match status" value="1"/>
</dbReference>
<accession>A0A4Q4TNC2</accession>
<evidence type="ECO:0000259" key="2">
    <source>
        <dbReference type="Pfam" id="PF25534"/>
    </source>
</evidence>
<name>A0A4Q4TNC2_9PEZI</name>
<organism evidence="3 4">
    <name type="scientific">Monosporascus ibericus</name>
    <dbReference type="NCBI Taxonomy" id="155417"/>
    <lineage>
        <taxon>Eukaryota</taxon>
        <taxon>Fungi</taxon>
        <taxon>Dikarya</taxon>
        <taxon>Ascomycota</taxon>
        <taxon>Pezizomycotina</taxon>
        <taxon>Sordariomycetes</taxon>
        <taxon>Xylariomycetidae</taxon>
        <taxon>Xylariales</taxon>
        <taxon>Xylariales incertae sedis</taxon>
        <taxon>Monosporascus</taxon>
    </lineage>
</organism>
<evidence type="ECO:0000313" key="3">
    <source>
        <dbReference type="EMBL" id="RYP08726.1"/>
    </source>
</evidence>
<feature type="compositionally biased region" description="Basic and acidic residues" evidence="1">
    <location>
        <begin position="191"/>
        <end position="216"/>
    </location>
</feature>
<proteinExistence type="predicted"/>
<gene>
    <name evidence="3" type="ORF">DL764_001746</name>
</gene>
<dbReference type="Pfam" id="PF25534">
    <property type="entry name" value="DUF7918"/>
    <property type="match status" value="2"/>
</dbReference>
<evidence type="ECO:0000313" key="4">
    <source>
        <dbReference type="Proteomes" id="UP000293360"/>
    </source>
</evidence>
<dbReference type="InterPro" id="IPR057678">
    <property type="entry name" value="DUF7918"/>
</dbReference>
<comment type="caution">
    <text evidence="3">The sequence shown here is derived from an EMBL/GenBank/DDBJ whole genome shotgun (WGS) entry which is preliminary data.</text>
</comment>
<dbReference type="EMBL" id="QJNU01000056">
    <property type="protein sequence ID" value="RYP08726.1"/>
    <property type="molecule type" value="Genomic_DNA"/>
</dbReference>
<feature type="domain" description="DUF7918" evidence="2">
    <location>
        <begin position="15"/>
        <end position="92"/>
    </location>
</feature>
<sequence length="239" mass="27196">MAIIKEVPGLKAQIVDVKGAPLKEYDDPYAEESDEELQLLATATKEGSNVTVDARKIPHVIKYMEAISGAEFGFEFIKFPNFEHRSHHLAFRSTFTLPNTRPVLEKALKGRAVTHKIDCAPGKPGIPSRPRQVDAYQDPLKRPFAVFEFRYRSREGLIAESVIPRPTPMGDMDEQQLRQFALQLYRGKEDRDMSVKSEVKTGREARGRVKRRREESELTPTKRSKGTRSLETVDLAKED</sequence>
<evidence type="ECO:0000256" key="1">
    <source>
        <dbReference type="SAM" id="MobiDB-lite"/>
    </source>
</evidence>
<dbReference type="AlphaFoldDB" id="A0A4Q4TNC2"/>
<feature type="domain" description="DUF7918" evidence="2">
    <location>
        <begin position="99"/>
        <end position="165"/>
    </location>
</feature>
<protein>
    <recommendedName>
        <fullName evidence="2">DUF7918 domain-containing protein</fullName>
    </recommendedName>
</protein>
<dbReference type="PANTHER" id="PTHR36223">
    <property type="entry name" value="BETA-LACTAMASE-TYPE TRANSPEPTIDASE FOLD DOMAIN CONTAINING PROTEIN"/>
    <property type="match status" value="1"/>
</dbReference>
<dbReference type="OrthoDB" id="3364132at2759"/>